<dbReference type="AlphaFoldDB" id="A0A285NK92"/>
<gene>
    <name evidence="4" type="ORF">SAMN06265368_1434</name>
</gene>
<organism evidence="4 5">
    <name type="scientific">Cohaesibacter gelatinilyticus</name>
    <dbReference type="NCBI Taxonomy" id="372072"/>
    <lineage>
        <taxon>Bacteria</taxon>
        <taxon>Pseudomonadati</taxon>
        <taxon>Pseudomonadota</taxon>
        <taxon>Alphaproteobacteria</taxon>
        <taxon>Hyphomicrobiales</taxon>
        <taxon>Cohaesibacteraceae</taxon>
    </lineage>
</organism>
<accession>A0A285NK92</accession>
<evidence type="ECO:0000313" key="4">
    <source>
        <dbReference type="EMBL" id="SNZ08061.1"/>
    </source>
</evidence>
<sequence length="315" mass="35321">MTYLVFNRLAFLASLTILLSLSQFTIVNKANASRIVAVVDGAVVTDYDISQRQKLDRLLSGGKKRLGRTATLNALVDDKLKLFEARRVGVLAKDNEIERAMRNMASNVRMKKSQMISVLRRSGIVEESLKSWLKTQISWNALIRARFNAQVRIEEADIARAIVKQKKDSKDIKSAVSYTLTQITFVVPKKASSQQAKRRLNDASRFRASFKSCDKDLKVARRLQDVAISRLGRRISTDLPESIAKTLANTPVNGVTKPQRGQNGYELYAVCGKKEMGKNVALRNAAEGELKSKKGEALSRTYLRELRAKGVVEYR</sequence>
<dbReference type="Gene3D" id="1.10.4030.10">
    <property type="entry name" value="Porin chaperone SurA, peptide-binding domain"/>
    <property type="match status" value="1"/>
</dbReference>
<dbReference type="PANTHER" id="PTHR47637">
    <property type="entry name" value="CHAPERONE SURA"/>
    <property type="match status" value="1"/>
</dbReference>
<dbReference type="Proteomes" id="UP000219439">
    <property type="component" value="Unassembled WGS sequence"/>
</dbReference>
<dbReference type="InterPro" id="IPR015391">
    <property type="entry name" value="SurA_N"/>
</dbReference>
<dbReference type="InterPro" id="IPR027304">
    <property type="entry name" value="Trigger_fact/SurA_dom_sf"/>
</dbReference>
<protein>
    <submittedName>
        <fullName evidence="4">Periplasmic chaperone for outer membrane proteins SurA</fullName>
    </submittedName>
</protein>
<name>A0A285NK92_9HYPH</name>
<keyword evidence="1" id="KW-0732">Signal</keyword>
<keyword evidence="5" id="KW-1185">Reference proteome</keyword>
<proteinExistence type="predicted"/>
<dbReference type="SUPFAM" id="SSF109998">
    <property type="entry name" value="Triger factor/SurA peptide-binding domain-like"/>
    <property type="match status" value="1"/>
</dbReference>
<dbReference type="GO" id="GO:0003755">
    <property type="term" value="F:peptidyl-prolyl cis-trans isomerase activity"/>
    <property type="evidence" value="ECO:0007669"/>
    <property type="project" value="UniProtKB-KW"/>
</dbReference>
<keyword evidence="2" id="KW-0697">Rotamase</keyword>
<reference evidence="4 5" key="1">
    <citation type="submission" date="2017-09" db="EMBL/GenBank/DDBJ databases">
        <authorList>
            <person name="Ehlers B."/>
            <person name="Leendertz F.H."/>
        </authorList>
    </citation>
    <scope>NUCLEOTIDE SEQUENCE [LARGE SCALE GENOMIC DNA]</scope>
    <source>
        <strain evidence="4 5">DSM 18289</strain>
    </source>
</reference>
<evidence type="ECO:0000313" key="5">
    <source>
        <dbReference type="Proteomes" id="UP000219439"/>
    </source>
</evidence>
<dbReference type="OrthoDB" id="9791746at2"/>
<evidence type="ECO:0000259" key="3">
    <source>
        <dbReference type="Pfam" id="PF09312"/>
    </source>
</evidence>
<dbReference type="RefSeq" id="WP_097152608.1">
    <property type="nucleotide sequence ID" value="NZ_OBEL01000001.1"/>
</dbReference>
<evidence type="ECO:0000256" key="2">
    <source>
        <dbReference type="ARBA" id="ARBA00023110"/>
    </source>
</evidence>
<keyword evidence="2" id="KW-0413">Isomerase</keyword>
<feature type="domain" description="SurA N-terminal" evidence="3">
    <location>
        <begin position="34"/>
        <end position="130"/>
    </location>
</feature>
<dbReference type="EMBL" id="OBEL01000001">
    <property type="protein sequence ID" value="SNZ08061.1"/>
    <property type="molecule type" value="Genomic_DNA"/>
</dbReference>
<dbReference type="InterPro" id="IPR050280">
    <property type="entry name" value="OMP_Chaperone_SurA"/>
</dbReference>
<dbReference type="PANTHER" id="PTHR47637:SF1">
    <property type="entry name" value="CHAPERONE SURA"/>
    <property type="match status" value="1"/>
</dbReference>
<evidence type="ECO:0000256" key="1">
    <source>
        <dbReference type="ARBA" id="ARBA00022729"/>
    </source>
</evidence>
<dbReference type="Pfam" id="PF09312">
    <property type="entry name" value="SurA_N"/>
    <property type="match status" value="1"/>
</dbReference>